<feature type="domain" description="AAA+ ATPase" evidence="4">
    <location>
        <begin position="37"/>
        <end position="170"/>
    </location>
</feature>
<accession>A0A7X2S992</accession>
<evidence type="ECO:0000256" key="3">
    <source>
        <dbReference type="ARBA" id="ARBA00022840"/>
    </source>
</evidence>
<dbReference type="Gene3D" id="3.40.50.300">
    <property type="entry name" value="P-loop containing nucleotide triphosphate hydrolases"/>
    <property type="match status" value="1"/>
</dbReference>
<keyword evidence="2" id="KW-0547">Nucleotide-binding</keyword>
<gene>
    <name evidence="5" type="ORF">GKZ89_19355</name>
</gene>
<dbReference type="CDD" id="cd19481">
    <property type="entry name" value="RecA-like_protease"/>
    <property type="match status" value="1"/>
</dbReference>
<dbReference type="PANTHER" id="PTHR23073">
    <property type="entry name" value="26S PROTEASOME REGULATORY SUBUNIT"/>
    <property type="match status" value="1"/>
</dbReference>
<evidence type="ECO:0000313" key="6">
    <source>
        <dbReference type="Proteomes" id="UP000434639"/>
    </source>
</evidence>
<name>A0A7X2S992_9BACI</name>
<dbReference type="GO" id="GO:0016887">
    <property type="term" value="F:ATP hydrolysis activity"/>
    <property type="evidence" value="ECO:0007669"/>
    <property type="project" value="InterPro"/>
</dbReference>
<dbReference type="GO" id="GO:0005524">
    <property type="term" value="F:ATP binding"/>
    <property type="evidence" value="ECO:0007669"/>
    <property type="project" value="UniProtKB-KW"/>
</dbReference>
<evidence type="ECO:0000256" key="2">
    <source>
        <dbReference type="ARBA" id="ARBA00022741"/>
    </source>
</evidence>
<evidence type="ECO:0000259" key="4">
    <source>
        <dbReference type="SMART" id="SM00382"/>
    </source>
</evidence>
<evidence type="ECO:0000313" key="5">
    <source>
        <dbReference type="EMBL" id="MTH55555.1"/>
    </source>
</evidence>
<dbReference type="InterPro" id="IPR050221">
    <property type="entry name" value="26S_Proteasome_ATPase"/>
</dbReference>
<keyword evidence="6" id="KW-1185">Reference proteome</keyword>
<dbReference type="AlphaFoldDB" id="A0A7X2S992"/>
<dbReference type="InterPro" id="IPR027417">
    <property type="entry name" value="P-loop_NTPase"/>
</dbReference>
<dbReference type="Proteomes" id="UP000434639">
    <property type="component" value="Unassembled WGS sequence"/>
</dbReference>
<keyword evidence="3" id="KW-0067">ATP-binding</keyword>
<reference evidence="5 6" key="1">
    <citation type="journal article" date="2017" name="Int. J. Syst. Evol. Microbiol.">
        <title>Bacillus mangrovi sp. nov., isolated from a sediment sample from a mangrove forest.</title>
        <authorList>
            <person name="Gupta V."/>
            <person name="Singh P.K."/>
            <person name="Korpole S."/>
            <person name="Tanuku N.R.S."/>
            <person name="Pinnaka A.K."/>
        </authorList>
    </citation>
    <scope>NUCLEOTIDE SEQUENCE [LARGE SCALE GENOMIC DNA]</scope>
    <source>
        <strain evidence="5 6">KCTC 33872</strain>
    </source>
</reference>
<dbReference type="Pfam" id="PF00004">
    <property type="entry name" value="AAA"/>
    <property type="match status" value="1"/>
</dbReference>
<dbReference type="EMBL" id="WMIB01000032">
    <property type="protein sequence ID" value="MTH55555.1"/>
    <property type="molecule type" value="Genomic_DNA"/>
</dbReference>
<proteinExistence type="inferred from homology"/>
<organism evidence="5 6">
    <name type="scientific">Metabacillus mangrovi</name>
    <dbReference type="NCBI Taxonomy" id="1491830"/>
    <lineage>
        <taxon>Bacteria</taxon>
        <taxon>Bacillati</taxon>
        <taxon>Bacillota</taxon>
        <taxon>Bacilli</taxon>
        <taxon>Bacillales</taxon>
        <taxon>Bacillaceae</taxon>
        <taxon>Metabacillus</taxon>
    </lineage>
</organism>
<comment type="similarity">
    <text evidence="1">Belongs to the AAA ATPase family.</text>
</comment>
<dbReference type="InterPro" id="IPR003593">
    <property type="entry name" value="AAA+_ATPase"/>
</dbReference>
<dbReference type="SMART" id="SM00382">
    <property type="entry name" value="AAA"/>
    <property type="match status" value="1"/>
</dbReference>
<dbReference type="OrthoDB" id="9806903at2"/>
<evidence type="ECO:0000256" key="1">
    <source>
        <dbReference type="ARBA" id="ARBA00006914"/>
    </source>
</evidence>
<dbReference type="InterPro" id="IPR003959">
    <property type="entry name" value="ATPase_AAA_core"/>
</dbReference>
<dbReference type="SUPFAM" id="SSF52540">
    <property type="entry name" value="P-loop containing nucleoside triphosphate hydrolases"/>
    <property type="match status" value="1"/>
</dbReference>
<sequence>MVLNESLEKEIKAALMTISNQKKIYEEWGFEEIDNIPKAILNFFGPPGTGKTMAAHAIASYNNSSILALNYSEIESKYVGDAPKKLVQAFEAASKEKAVLFFDEADSFLGKRIADVSSSSDQAINSLRSQLLILLENFEGIVIFATNLVGNYDNAFESRILKHLKFDLPDSRLRKSIIRKMIPVKAPIENDSLTDAQLDELVAISEGLAGRQIKNAILETLTYAAFNNEEVISFKYFKEAFEKLKSNLEFLKSESGPTISFEVKEQLEKRIQKNLDAEKVNSA</sequence>
<protein>
    <submittedName>
        <fullName evidence="5">AAA family ATPase</fullName>
    </submittedName>
</protein>
<comment type="caution">
    <text evidence="5">The sequence shown here is derived from an EMBL/GenBank/DDBJ whole genome shotgun (WGS) entry which is preliminary data.</text>
</comment>